<dbReference type="AlphaFoldDB" id="A0A9Q3ICC9"/>
<keyword evidence="2" id="KW-1185">Reference proteome</keyword>
<evidence type="ECO:0000313" key="2">
    <source>
        <dbReference type="Proteomes" id="UP000765509"/>
    </source>
</evidence>
<gene>
    <name evidence="1" type="ORF">O181_077716</name>
</gene>
<sequence>MVEISNGHFNIPTYHHMAPNHSEDSSRLKSNGFSVKDQSRHQDVIGKFHSHYSVKTILFNHAQGLQEAVHSFIHSFVKCQSSTQSILATTFISIHSGSIKNCISFSSMGNSINPFQFQYYPAVSIPKTINTASRINKDQFPA</sequence>
<name>A0A9Q3ICC9_9BASI</name>
<protein>
    <submittedName>
        <fullName evidence="1">Uncharacterized protein</fullName>
    </submittedName>
</protein>
<comment type="caution">
    <text evidence="1">The sequence shown here is derived from an EMBL/GenBank/DDBJ whole genome shotgun (WGS) entry which is preliminary data.</text>
</comment>
<dbReference type="EMBL" id="AVOT02042578">
    <property type="protein sequence ID" value="MBW0538001.1"/>
    <property type="molecule type" value="Genomic_DNA"/>
</dbReference>
<dbReference type="Proteomes" id="UP000765509">
    <property type="component" value="Unassembled WGS sequence"/>
</dbReference>
<evidence type="ECO:0000313" key="1">
    <source>
        <dbReference type="EMBL" id="MBW0538001.1"/>
    </source>
</evidence>
<accession>A0A9Q3ICC9</accession>
<organism evidence="1 2">
    <name type="scientific">Austropuccinia psidii MF-1</name>
    <dbReference type="NCBI Taxonomy" id="1389203"/>
    <lineage>
        <taxon>Eukaryota</taxon>
        <taxon>Fungi</taxon>
        <taxon>Dikarya</taxon>
        <taxon>Basidiomycota</taxon>
        <taxon>Pucciniomycotina</taxon>
        <taxon>Pucciniomycetes</taxon>
        <taxon>Pucciniales</taxon>
        <taxon>Sphaerophragmiaceae</taxon>
        <taxon>Austropuccinia</taxon>
    </lineage>
</organism>
<proteinExistence type="predicted"/>
<reference evidence="1" key="1">
    <citation type="submission" date="2021-03" db="EMBL/GenBank/DDBJ databases">
        <title>Draft genome sequence of rust myrtle Austropuccinia psidii MF-1, a brazilian biotype.</title>
        <authorList>
            <person name="Quecine M.C."/>
            <person name="Pachon D.M.R."/>
            <person name="Bonatelli M.L."/>
            <person name="Correr F.H."/>
            <person name="Franceschini L.M."/>
            <person name="Leite T.F."/>
            <person name="Margarido G.R.A."/>
            <person name="Almeida C.A."/>
            <person name="Ferrarezi J.A."/>
            <person name="Labate C.A."/>
        </authorList>
    </citation>
    <scope>NUCLEOTIDE SEQUENCE</scope>
    <source>
        <strain evidence="1">MF-1</strain>
    </source>
</reference>